<protein>
    <submittedName>
        <fullName evidence="1">Uncharacterized protein</fullName>
    </submittedName>
</protein>
<reference evidence="1" key="1">
    <citation type="journal article" date="2017" name="Nature">
        <title>The sunflower genome provides insights into oil metabolism, flowering and Asterid evolution.</title>
        <authorList>
            <person name="Badouin H."/>
            <person name="Gouzy J."/>
            <person name="Grassa C.J."/>
            <person name="Murat F."/>
            <person name="Staton S.E."/>
            <person name="Cottret L."/>
            <person name="Lelandais-Briere C."/>
            <person name="Owens G.L."/>
            <person name="Carrere S."/>
            <person name="Mayjonade B."/>
            <person name="Legrand L."/>
            <person name="Gill N."/>
            <person name="Kane N.C."/>
            <person name="Bowers J.E."/>
            <person name="Hubner S."/>
            <person name="Bellec A."/>
            <person name="Berard A."/>
            <person name="Berges H."/>
            <person name="Blanchet N."/>
            <person name="Boniface M.C."/>
            <person name="Brunel D."/>
            <person name="Catrice O."/>
            <person name="Chaidir N."/>
            <person name="Claudel C."/>
            <person name="Donnadieu C."/>
            <person name="Faraut T."/>
            <person name="Fievet G."/>
            <person name="Helmstetter N."/>
            <person name="King M."/>
            <person name="Knapp S.J."/>
            <person name="Lai Z."/>
            <person name="Le Paslier M.C."/>
            <person name="Lippi Y."/>
            <person name="Lorenzon L."/>
            <person name="Mandel J.R."/>
            <person name="Marage G."/>
            <person name="Marchand G."/>
            <person name="Marquand E."/>
            <person name="Bret-Mestries E."/>
            <person name="Morien E."/>
            <person name="Nambeesan S."/>
            <person name="Nguyen T."/>
            <person name="Pegot-Espagnet P."/>
            <person name="Pouilly N."/>
            <person name="Raftis F."/>
            <person name="Sallet E."/>
            <person name="Schiex T."/>
            <person name="Thomas J."/>
            <person name="Vandecasteele C."/>
            <person name="Vares D."/>
            <person name="Vear F."/>
            <person name="Vautrin S."/>
            <person name="Crespi M."/>
            <person name="Mangin B."/>
            <person name="Burke J.M."/>
            <person name="Salse J."/>
            <person name="Munos S."/>
            <person name="Vincourt P."/>
            <person name="Rieseberg L.H."/>
            <person name="Langlade N.B."/>
        </authorList>
    </citation>
    <scope>NUCLEOTIDE SEQUENCE</scope>
    <source>
        <tissue evidence="1">Leaves</tissue>
    </source>
</reference>
<accession>A0A9K3IXT8</accession>
<evidence type="ECO:0000313" key="2">
    <source>
        <dbReference type="Proteomes" id="UP000215914"/>
    </source>
</evidence>
<dbReference type="EMBL" id="MNCJ02000320">
    <property type="protein sequence ID" value="KAF5804732.1"/>
    <property type="molecule type" value="Genomic_DNA"/>
</dbReference>
<comment type="caution">
    <text evidence="1">The sequence shown here is derived from an EMBL/GenBank/DDBJ whole genome shotgun (WGS) entry which is preliminary data.</text>
</comment>
<proteinExistence type="predicted"/>
<evidence type="ECO:0000313" key="1">
    <source>
        <dbReference type="EMBL" id="KAF5804732.1"/>
    </source>
</evidence>
<keyword evidence="2" id="KW-1185">Reference proteome</keyword>
<organism evidence="1 2">
    <name type="scientific">Helianthus annuus</name>
    <name type="common">Common sunflower</name>
    <dbReference type="NCBI Taxonomy" id="4232"/>
    <lineage>
        <taxon>Eukaryota</taxon>
        <taxon>Viridiplantae</taxon>
        <taxon>Streptophyta</taxon>
        <taxon>Embryophyta</taxon>
        <taxon>Tracheophyta</taxon>
        <taxon>Spermatophyta</taxon>
        <taxon>Magnoliopsida</taxon>
        <taxon>eudicotyledons</taxon>
        <taxon>Gunneridae</taxon>
        <taxon>Pentapetalae</taxon>
        <taxon>asterids</taxon>
        <taxon>campanulids</taxon>
        <taxon>Asterales</taxon>
        <taxon>Asteraceae</taxon>
        <taxon>Asteroideae</taxon>
        <taxon>Heliantheae alliance</taxon>
        <taxon>Heliantheae</taxon>
        <taxon>Helianthus</taxon>
    </lineage>
</organism>
<reference evidence="1" key="2">
    <citation type="submission" date="2020-06" db="EMBL/GenBank/DDBJ databases">
        <title>Helianthus annuus Genome sequencing and assembly Release 2.</title>
        <authorList>
            <person name="Gouzy J."/>
            <person name="Langlade N."/>
            <person name="Munos S."/>
        </authorList>
    </citation>
    <scope>NUCLEOTIDE SEQUENCE</scope>
    <source>
        <tissue evidence="1">Leaves</tissue>
    </source>
</reference>
<dbReference type="Gramene" id="mRNA:HanXRQr2_Chr05g0200591">
    <property type="protein sequence ID" value="mRNA:HanXRQr2_Chr05g0200591"/>
    <property type="gene ID" value="HanXRQr2_Chr05g0200591"/>
</dbReference>
<dbReference type="AlphaFoldDB" id="A0A9K3IXT8"/>
<gene>
    <name evidence="1" type="ORF">HanXRQr2_Chr05g0200591</name>
</gene>
<name>A0A9K3IXT8_HELAN</name>
<sequence>MATESIMNLRSGCQHPFTWNPNKDKALLELTLWLTSLESSQIRTRLLHT</sequence>
<dbReference type="Proteomes" id="UP000215914">
    <property type="component" value="Unassembled WGS sequence"/>
</dbReference>